<reference evidence="2" key="1">
    <citation type="journal article" date="2023" name="Front. Plant Sci.">
        <title>Chromosomal-level genome assembly of Melastoma candidum provides insights into trichome evolution.</title>
        <authorList>
            <person name="Zhong Y."/>
            <person name="Wu W."/>
            <person name="Sun C."/>
            <person name="Zou P."/>
            <person name="Liu Y."/>
            <person name="Dai S."/>
            <person name="Zhou R."/>
        </authorList>
    </citation>
    <scope>NUCLEOTIDE SEQUENCE [LARGE SCALE GENOMIC DNA]</scope>
</reference>
<accession>A0ACB9N294</accession>
<proteinExistence type="predicted"/>
<sequence length="205" mass="22707">MATPVVESDGGITCPNCQDRFLEQTGSGSSSPGDRLPLWSTGLLGLVGGRGDGIPLGLVHFTFRVGPESDTRSDSTDFALTLADYLLEGEKRVRPDRPRRPKLNRTRVSESGGQCCICLEDFKQGEEAEETPCKHRFHGLCINSWLKKSSGTCPMCRSSISDARESETKRLAFTNGRGRSSLGLGRRARSSIRGFRNYFMRRWPM</sequence>
<keyword evidence="2" id="KW-1185">Reference proteome</keyword>
<gene>
    <name evidence="1" type="ORF">MLD38_028874</name>
</gene>
<organism evidence="1 2">
    <name type="scientific">Melastoma candidum</name>
    <dbReference type="NCBI Taxonomy" id="119954"/>
    <lineage>
        <taxon>Eukaryota</taxon>
        <taxon>Viridiplantae</taxon>
        <taxon>Streptophyta</taxon>
        <taxon>Embryophyta</taxon>
        <taxon>Tracheophyta</taxon>
        <taxon>Spermatophyta</taxon>
        <taxon>Magnoliopsida</taxon>
        <taxon>eudicotyledons</taxon>
        <taxon>Gunneridae</taxon>
        <taxon>Pentapetalae</taxon>
        <taxon>rosids</taxon>
        <taxon>malvids</taxon>
        <taxon>Myrtales</taxon>
        <taxon>Melastomataceae</taxon>
        <taxon>Melastomatoideae</taxon>
        <taxon>Melastomateae</taxon>
        <taxon>Melastoma</taxon>
    </lineage>
</organism>
<name>A0ACB9N294_9MYRT</name>
<evidence type="ECO:0000313" key="2">
    <source>
        <dbReference type="Proteomes" id="UP001057402"/>
    </source>
</evidence>
<protein>
    <submittedName>
        <fullName evidence="1">Uncharacterized protein</fullName>
    </submittedName>
</protein>
<dbReference type="EMBL" id="CM042887">
    <property type="protein sequence ID" value="KAI4330599.1"/>
    <property type="molecule type" value="Genomic_DNA"/>
</dbReference>
<comment type="caution">
    <text evidence="1">The sequence shown here is derived from an EMBL/GenBank/DDBJ whole genome shotgun (WGS) entry which is preliminary data.</text>
</comment>
<dbReference type="Proteomes" id="UP001057402">
    <property type="component" value="Chromosome 8"/>
</dbReference>
<evidence type="ECO:0000313" key="1">
    <source>
        <dbReference type="EMBL" id="KAI4330599.1"/>
    </source>
</evidence>